<accession>A0A6A6P9E4</accession>
<feature type="domain" description="CMP/dCMP-type deaminase" evidence="1">
    <location>
        <begin position="2"/>
        <end position="138"/>
    </location>
</feature>
<dbReference type="Proteomes" id="UP000799766">
    <property type="component" value="Unassembled WGS sequence"/>
</dbReference>
<name>A0A6A6P9E4_9PEZI</name>
<dbReference type="SUPFAM" id="SSF53927">
    <property type="entry name" value="Cytidine deaminase-like"/>
    <property type="match status" value="1"/>
</dbReference>
<reference evidence="2" key="1">
    <citation type="journal article" date="2020" name="Stud. Mycol.">
        <title>101 Dothideomycetes genomes: a test case for predicting lifestyles and emergence of pathogens.</title>
        <authorList>
            <person name="Haridas S."/>
            <person name="Albert R."/>
            <person name="Binder M."/>
            <person name="Bloem J."/>
            <person name="Labutti K."/>
            <person name="Salamov A."/>
            <person name="Andreopoulos B."/>
            <person name="Baker S."/>
            <person name="Barry K."/>
            <person name="Bills G."/>
            <person name="Bluhm B."/>
            <person name="Cannon C."/>
            <person name="Castanera R."/>
            <person name="Culley D."/>
            <person name="Daum C."/>
            <person name="Ezra D."/>
            <person name="Gonzalez J."/>
            <person name="Henrissat B."/>
            <person name="Kuo A."/>
            <person name="Liang C."/>
            <person name="Lipzen A."/>
            <person name="Lutzoni F."/>
            <person name="Magnuson J."/>
            <person name="Mondo S."/>
            <person name="Nolan M."/>
            <person name="Ohm R."/>
            <person name="Pangilinan J."/>
            <person name="Park H.-J."/>
            <person name="Ramirez L."/>
            <person name="Alfaro M."/>
            <person name="Sun H."/>
            <person name="Tritt A."/>
            <person name="Yoshinaga Y."/>
            <person name="Zwiers L.-H."/>
            <person name="Turgeon B."/>
            <person name="Goodwin S."/>
            <person name="Spatafora J."/>
            <person name="Crous P."/>
            <person name="Grigoriev I."/>
        </authorList>
    </citation>
    <scope>NUCLEOTIDE SEQUENCE</scope>
    <source>
        <strain evidence="2">ATCC 16933</strain>
    </source>
</reference>
<dbReference type="Gene3D" id="3.40.140.10">
    <property type="entry name" value="Cytidine Deaminase, domain 2"/>
    <property type="match status" value="1"/>
</dbReference>
<sequence length="172" mass="18335">PKTPQDYMRLALALARKSPPKPTNFRVGAVLVDESANAVLATGYTLELPGNTHAEQCCLAKHAAAHGVAEERVSEALARGGDGDAVIAIYTTMEPCAVRLSGNVPCVDRIVRTRGEDRKGGIAKVYSGVEEPEKFVGENKGRARLEACGIECVHLPGFEEEILEVATAGHEK</sequence>
<evidence type="ECO:0000313" key="2">
    <source>
        <dbReference type="EMBL" id="KAF2460412.1"/>
    </source>
</evidence>
<keyword evidence="3" id="KW-1185">Reference proteome</keyword>
<dbReference type="GO" id="GO:0006139">
    <property type="term" value="P:nucleobase-containing compound metabolic process"/>
    <property type="evidence" value="ECO:0007669"/>
    <property type="project" value="UniProtKB-ARBA"/>
</dbReference>
<dbReference type="AlphaFoldDB" id="A0A6A6P9E4"/>
<feature type="non-terminal residue" evidence="2">
    <location>
        <position position="1"/>
    </location>
</feature>
<evidence type="ECO:0000313" key="3">
    <source>
        <dbReference type="Proteomes" id="UP000799766"/>
    </source>
</evidence>
<dbReference type="EMBL" id="MU001673">
    <property type="protein sequence ID" value="KAF2460412.1"/>
    <property type="molecule type" value="Genomic_DNA"/>
</dbReference>
<organism evidence="2 3">
    <name type="scientific">Lineolata rhizophorae</name>
    <dbReference type="NCBI Taxonomy" id="578093"/>
    <lineage>
        <taxon>Eukaryota</taxon>
        <taxon>Fungi</taxon>
        <taxon>Dikarya</taxon>
        <taxon>Ascomycota</taxon>
        <taxon>Pezizomycotina</taxon>
        <taxon>Dothideomycetes</taxon>
        <taxon>Dothideomycetes incertae sedis</taxon>
        <taxon>Lineolatales</taxon>
        <taxon>Lineolataceae</taxon>
        <taxon>Lineolata</taxon>
    </lineage>
</organism>
<dbReference type="OrthoDB" id="252265at2759"/>
<dbReference type="Pfam" id="PF18785">
    <property type="entry name" value="Inv-AAD"/>
    <property type="match status" value="1"/>
</dbReference>
<proteinExistence type="predicted"/>
<evidence type="ECO:0000259" key="1">
    <source>
        <dbReference type="PROSITE" id="PS51747"/>
    </source>
</evidence>
<dbReference type="InterPro" id="IPR002125">
    <property type="entry name" value="CMP_dCMP_dom"/>
</dbReference>
<dbReference type="PROSITE" id="PS51747">
    <property type="entry name" value="CYT_DCMP_DEAMINASES_2"/>
    <property type="match status" value="1"/>
</dbReference>
<dbReference type="GO" id="GO:0003824">
    <property type="term" value="F:catalytic activity"/>
    <property type="evidence" value="ECO:0007669"/>
    <property type="project" value="InterPro"/>
</dbReference>
<gene>
    <name evidence="2" type="ORF">BDY21DRAFT_267195</name>
</gene>
<feature type="non-terminal residue" evidence="2">
    <location>
        <position position="172"/>
    </location>
</feature>
<protein>
    <submittedName>
        <fullName evidence="2">Cytidine deaminase-like protein</fullName>
    </submittedName>
</protein>
<dbReference type="InterPro" id="IPR016193">
    <property type="entry name" value="Cytidine_deaminase-like"/>
</dbReference>